<dbReference type="InterPro" id="IPR038920">
    <property type="entry name" value="At3g05675-like"/>
</dbReference>
<evidence type="ECO:0000313" key="7">
    <source>
        <dbReference type="Proteomes" id="UP001291926"/>
    </source>
</evidence>
<feature type="domain" description="At3g05675-like ankyrin-like" evidence="5">
    <location>
        <begin position="766"/>
        <end position="932"/>
    </location>
</feature>
<name>A0ABR0CVE5_9LAMI</name>
<evidence type="ECO:0000259" key="5">
    <source>
        <dbReference type="Pfam" id="PF25553"/>
    </source>
</evidence>
<protein>
    <recommendedName>
        <fullName evidence="5">At3g05675-like ankyrin-like domain-containing protein</fullName>
    </recommendedName>
</protein>
<evidence type="ECO:0000313" key="6">
    <source>
        <dbReference type="EMBL" id="KAK4480875.1"/>
    </source>
</evidence>
<keyword evidence="7" id="KW-1185">Reference proteome</keyword>
<evidence type="ECO:0000256" key="2">
    <source>
        <dbReference type="ARBA" id="ARBA00004906"/>
    </source>
</evidence>
<evidence type="ECO:0000256" key="3">
    <source>
        <dbReference type="ARBA" id="ARBA00022786"/>
    </source>
</evidence>
<feature type="compositionally biased region" description="Polar residues" evidence="4">
    <location>
        <begin position="37"/>
        <end position="59"/>
    </location>
</feature>
<organism evidence="6 7">
    <name type="scientific">Penstemon davidsonii</name>
    <dbReference type="NCBI Taxonomy" id="160366"/>
    <lineage>
        <taxon>Eukaryota</taxon>
        <taxon>Viridiplantae</taxon>
        <taxon>Streptophyta</taxon>
        <taxon>Embryophyta</taxon>
        <taxon>Tracheophyta</taxon>
        <taxon>Spermatophyta</taxon>
        <taxon>Magnoliopsida</taxon>
        <taxon>eudicotyledons</taxon>
        <taxon>Gunneridae</taxon>
        <taxon>Pentapetalae</taxon>
        <taxon>asterids</taxon>
        <taxon>lamiids</taxon>
        <taxon>Lamiales</taxon>
        <taxon>Plantaginaceae</taxon>
        <taxon>Cheloneae</taxon>
        <taxon>Penstemon</taxon>
    </lineage>
</organism>
<evidence type="ECO:0000256" key="4">
    <source>
        <dbReference type="SAM" id="MobiDB-lite"/>
    </source>
</evidence>
<accession>A0ABR0CVE5</accession>
<dbReference type="EMBL" id="JAYDYQ010002685">
    <property type="protein sequence ID" value="KAK4480875.1"/>
    <property type="molecule type" value="Genomic_DNA"/>
</dbReference>
<sequence>MVQKTTDLLLKKGIRLVDYQTTQIRLVQVWDQPSIHQTSDFDQQSGSGSEVIATNNESKGPNKIGDRSTSDVVVRIRTEEGCDDWIYCHSDILINKSKYFADRLSDTWPTCQILDSRNCVEVHCQEHDFDYHITVLRLLYITSDDISSVKNALGTLRVAFELGCPLIVSTCVNYLEAVPWEESEEEEILKIIPAMGPQAEQILARLQPVNQSAIVKIFISAIRFATSSPPSLMSDLKTSAQEQLEYMLTEDDDVPLLTADDQIRLETRKCVNRLLSRFVSIVDSLLGDIQEFLSEVGKMDSFYAILTDLLWVFQIVSKLEISREFVQTWVETSASILKVTEHEFLKTSANGVNTKILEVTSKVLEAIGYGNVVLPTKMRLDMVKMWLPFARLMKCWVDTEIPSGEHDLFLMSDSEIWASLESELVSLILTLPSGDQAEILVEWLDSTKIRYPDLTEAFEVWCHRSKVAKRRLGMVDEKLSSIWLGFGSVSLGFGFDKRVWIISVQSLKHYGDWLRILRFMKNESKGLSKIGDRSTSDVVVRIRTEEGRDDWIYCHTDILINKSKYFADRLSDNWPTGQILDSRNCVEVHCQESDFDYHLTVLRLLYITSDDISSVKTALGTIRVAVELGCSQIVSTCINYLDAVPWEESEEEEILKIIPALGSQAEQILARLQPVNRSAIVKIFLSAVHFATSSPPSSMNDLKTSAQEQLEYMLTEDDDVPLLTADDQIRLETRQCVNKMLARFASLVESLLGDTQELVAEVGKMDSFFAILTDLSWVFQILSKLEISREFVQTWVEISTSILKVTEHELLKGEVNGINSRVLEVTSKVLEAIGYGNVVLPTNKRLHMVKIWLPFVRLMKCWFDSVTSNEETDSFLDTHTEIWASLESAFVSLILTLPSGDQAEILVEWLENEQIRYPDLTEALEVWCRRSKVAKRRLGMLDGNNNKTTKTV</sequence>
<dbReference type="PANTHER" id="PTHR31060:SF30">
    <property type="entry name" value="OS07G0668800 PROTEIN"/>
    <property type="match status" value="1"/>
</dbReference>
<reference evidence="6 7" key="1">
    <citation type="journal article" date="2023" name="bioRxiv">
        <title>Genome report: Whole genome sequence and annotation of Penstemon davidsonii.</title>
        <authorList>
            <person name="Ostevik K.L."/>
            <person name="Alabady M."/>
            <person name="Zhang M."/>
            <person name="Rausher M.D."/>
        </authorList>
    </citation>
    <scope>NUCLEOTIDE SEQUENCE [LARGE SCALE GENOMIC DNA]</scope>
    <source>
        <strain evidence="6">DNT005</strain>
        <tissue evidence="6">Whole leaf</tissue>
    </source>
</reference>
<dbReference type="Gene3D" id="3.30.710.10">
    <property type="entry name" value="Potassium Channel Kv1.1, Chain A"/>
    <property type="match status" value="2"/>
</dbReference>
<comment type="pathway">
    <text evidence="2">Protein modification; protein ubiquitination.</text>
</comment>
<proteinExistence type="predicted"/>
<comment type="caution">
    <text evidence="6">The sequence shown here is derived from an EMBL/GenBank/DDBJ whole genome shotgun (WGS) entry which is preliminary data.</text>
</comment>
<gene>
    <name evidence="6" type="ORF">RD792_011727</name>
</gene>
<feature type="region of interest" description="Disordered" evidence="4">
    <location>
        <begin position="37"/>
        <end position="67"/>
    </location>
</feature>
<comment type="function">
    <text evidence="1">May act as a substrate-specific adapter of an E3 ubiquitin-protein ligase complex (CUL3-RBX1-BTB) which mediates the ubiquitination and subsequent proteasomal degradation of target proteins.</text>
</comment>
<dbReference type="InterPro" id="IPR058039">
    <property type="entry name" value="At3g05675-like_ankyrin"/>
</dbReference>
<dbReference type="PANTHER" id="PTHR31060">
    <property type="entry name" value="OSJNBA0011J08.25 PROTEIN-RELATED"/>
    <property type="match status" value="1"/>
</dbReference>
<evidence type="ECO:0000256" key="1">
    <source>
        <dbReference type="ARBA" id="ARBA00002668"/>
    </source>
</evidence>
<keyword evidence="3" id="KW-0833">Ubl conjugation pathway</keyword>
<dbReference type="InterPro" id="IPR011333">
    <property type="entry name" value="SKP1/BTB/POZ_sf"/>
</dbReference>
<dbReference type="Pfam" id="PF25553">
    <property type="entry name" value="BTB-POZ_ANK-like"/>
    <property type="match status" value="2"/>
</dbReference>
<feature type="domain" description="At3g05675-like ankyrin-like" evidence="5">
    <location>
        <begin position="301"/>
        <end position="466"/>
    </location>
</feature>
<dbReference type="Proteomes" id="UP001291926">
    <property type="component" value="Unassembled WGS sequence"/>
</dbReference>
<dbReference type="SUPFAM" id="SSF54695">
    <property type="entry name" value="POZ domain"/>
    <property type="match status" value="2"/>
</dbReference>